<feature type="transmembrane region" description="Helical" evidence="5">
    <location>
        <begin position="229"/>
        <end position="249"/>
    </location>
</feature>
<proteinExistence type="predicted"/>
<keyword evidence="2 5" id="KW-0812">Transmembrane</keyword>
<feature type="domain" description="G-protein coupled receptors family 1 profile" evidence="6">
    <location>
        <begin position="59"/>
        <end position="332"/>
    </location>
</feature>
<evidence type="ECO:0000256" key="1">
    <source>
        <dbReference type="ARBA" id="ARBA00004370"/>
    </source>
</evidence>
<dbReference type="Pfam" id="PF10324">
    <property type="entry name" value="7TM_GPCR_Srw"/>
    <property type="match status" value="1"/>
</dbReference>
<dbReference type="GeneID" id="101845332"/>
<feature type="transmembrane region" description="Helical" evidence="5">
    <location>
        <begin position="88"/>
        <end position="107"/>
    </location>
</feature>
<keyword evidence="7" id="KW-1185">Reference proteome</keyword>
<dbReference type="Proteomes" id="UP000694888">
    <property type="component" value="Unplaced"/>
</dbReference>
<evidence type="ECO:0000256" key="4">
    <source>
        <dbReference type="ARBA" id="ARBA00023136"/>
    </source>
</evidence>
<evidence type="ECO:0000313" key="8">
    <source>
        <dbReference type="RefSeq" id="XP_005099870.1"/>
    </source>
</evidence>
<feature type="transmembrane region" description="Helical" evidence="5">
    <location>
        <begin position="315"/>
        <end position="335"/>
    </location>
</feature>
<dbReference type="PRINTS" id="PR00237">
    <property type="entry name" value="GPCRRHODOPSN"/>
</dbReference>
<dbReference type="InterPro" id="IPR019427">
    <property type="entry name" value="7TM_GPCR_serpentine_rcpt_Srw"/>
</dbReference>
<dbReference type="InterPro" id="IPR052954">
    <property type="entry name" value="GPCR-Ligand_Int"/>
</dbReference>
<feature type="transmembrane region" description="Helical" evidence="5">
    <location>
        <begin position="42"/>
        <end position="68"/>
    </location>
</feature>
<protein>
    <submittedName>
        <fullName evidence="8">Uncharacterized protein LOC101845332</fullName>
    </submittedName>
</protein>
<name>A0ABM0JRI8_APLCA</name>
<evidence type="ECO:0000256" key="5">
    <source>
        <dbReference type="SAM" id="Phobius"/>
    </source>
</evidence>
<dbReference type="PANTHER" id="PTHR46641:SF2">
    <property type="entry name" value="FMRFAMIDE RECEPTOR"/>
    <property type="match status" value="1"/>
</dbReference>
<comment type="subcellular location">
    <subcellularLocation>
        <location evidence="1">Membrane</location>
    </subcellularLocation>
</comment>
<organism evidence="7 8">
    <name type="scientific">Aplysia californica</name>
    <name type="common">California sea hare</name>
    <dbReference type="NCBI Taxonomy" id="6500"/>
    <lineage>
        <taxon>Eukaryota</taxon>
        <taxon>Metazoa</taxon>
        <taxon>Spiralia</taxon>
        <taxon>Lophotrochozoa</taxon>
        <taxon>Mollusca</taxon>
        <taxon>Gastropoda</taxon>
        <taxon>Heterobranchia</taxon>
        <taxon>Euthyneura</taxon>
        <taxon>Tectipleura</taxon>
        <taxon>Aplysiida</taxon>
        <taxon>Aplysioidea</taxon>
        <taxon>Aplysiidae</taxon>
        <taxon>Aplysia</taxon>
    </lineage>
</organism>
<reference evidence="8" key="1">
    <citation type="submission" date="2025-08" db="UniProtKB">
        <authorList>
            <consortium name="RefSeq"/>
        </authorList>
    </citation>
    <scope>IDENTIFICATION</scope>
</reference>
<keyword evidence="3 5" id="KW-1133">Transmembrane helix</keyword>
<feature type="transmembrane region" description="Helical" evidence="5">
    <location>
        <begin position="270"/>
        <end position="295"/>
    </location>
</feature>
<evidence type="ECO:0000256" key="3">
    <source>
        <dbReference type="ARBA" id="ARBA00022989"/>
    </source>
</evidence>
<dbReference type="InterPro" id="IPR017452">
    <property type="entry name" value="GPCR_Rhodpsn_7TM"/>
</dbReference>
<sequence>MEDWDSNLFTNLNDTDNDYTLPETTEEDKELVSESVFDVVDTILSCFVITSIGLFGTVGNILNIIILVHHGLRDSTNAVLMSLSVSDLLYVSLTAARRAGCIVSYFNPVAGQIFHAFQAVYLLTVTRLFSHISCALIVFISMRRLTAVYFPLKARILCSLRTSFVYLALLPSLWIVLTIPFFPVYSFSWKTDPLLNITVGQARISEYGLSHWEALSTLDLFRGYLKGPIHMLVILTCSVCIAVKLRAASKMRKEMTSKKSRGISDVRVEKMLLFVCLVYLGAGLPLLGPSIFYVIRPDLIQVNGNVTNLFLLLEIMYDLLTVTKSSANFLIYVTISTKFYKTYAMLFKPKCIKSKSELECKL</sequence>
<dbReference type="RefSeq" id="XP_005099870.1">
    <property type="nucleotide sequence ID" value="XM_005099813.2"/>
</dbReference>
<evidence type="ECO:0000256" key="2">
    <source>
        <dbReference type="ARBA" id="ARBA00022692"/>
    </source>
</evidence>
<accession>A0ABM0JRI8</accession>
<evidence type="ECO:0000313" key="7">
    <source>
        <dbReference type="Proteomes" id="UP000694888"/>
    </source>
</evidence>
<keyword evidence="4 5" id="KW-0472">Membrane</keyword>
<dbReference type="InterPro" id="IPR000276">
    <property type="entry name" value="GPCR_Rhodpsn"/>
</dbReference>
<dbReference type="PROSITE" id="PS50262">
    <property type="entry name" value="G_PROTEIN_RECEP_F1_2"/>
    <property type="match status" value="1"/>
</dbReference>
<dbReference type="Gene3D" id="1.20.1070.10">
    <property type="entry name" value="Rhodopsin 7-helix transmembrane proteins"/>
    <property type="match status" value="1"/>
</dbReference>
<gene>
    <name evidence="8" type="primary">LOC101845332</name>
</gene>
<feature type="transmembrane region" description="Helical" evidence="5">
    <location>
        <begin position="119"/>
        <end position="142"/>
    </location>
</feature>
<dbReference type="PANTHER" id="PTHR46641">
    <property type="entry name" value="FMRFAMIDE RECEPTOR-RELATED"/>
    <property type="match status" value="1"/>
</dbReference>
<feature type="transmembrane region" description="Helical" evidence="5">
    <location>
        <begin position="163"/>
        <end position="185"/>
    </location>
</feature>
<evidence type="ECO:0000259" key="6">
    <source>
        <dbReference type="PROSITE" id="PS50262"/>
    </source>
</evidence>
<dbReference type="SUPFAM" id="SSF81321">
    <property type="entry name" value="Family A G protein-coupled receptor-like"/>
    <property type="match status" value="1"/>
</dbReference>